<reference evidence="1" key="1">
    <citation type="submission" date="2022-08" db="EMBL/GenBank/DDBJ databases">
        <title>Genome Sequence of Lecanicillium fungicola.</title>
        <authorList>
            <person name="Buettner E."/>
        </authorList>
    </citation>
    <scope>NUCLEOTIDE SEQUENCE</scope>
    <source>
        <strain evidence="1">Babe33</strain>
    </source>
</reference>
<comment type="caution">
    <text evidence="1">The sequence shown here is derived from an EMBL/GenBank/DDBJ whole genome shotgun (WGS) entry which is preliminary data.</text>
</comment>
<evidence type="ECO:0000313" key="1">
    <source>
        <dbReference type="EMBL" id="KAJ2982074.1"/>
    </source>
</evidence>
<organism evidence="1 2">
    <name type="scientific">Zarea fungicola</name>
    <dbReference type="NCBI Taxonomy" id="93591"/>
    <lineage>
        <taxon>Eukaryota</taxon>
        <taxon>Fungi</taxon>
        <taxon>Dikarya</taxon>
        <taxon>Ascomycota</taxon>
        <taxon>Pezizomycotina</taxon>
        <taxon>Sordariomycetes</taxon>
        <taxon>Hypocreomycetidae</taxon>
        <taxon>Hypocreales</taxon>
        <taxon>Cordycipitaceae</taxon>
        <taxon>Zarea</taxon>
    </lineage>
</organism>
<dbReference type="Proteomes" id="UP001143910">
    <property type="component" value="Unassembled WGS sequence"/>
</dbReference>
<protein>
    <submittedName>
        <fullName evidence="1">Uncharacterized protein</fullName>
    </submittedName>
</protein>
<gene>
    <name evidence="1" type="ORF">NQ176_g1623</name>
</gene>
<sequence>MKRQRTLSSYDQVSTSKPICIEVPLPSSRNASSCSYNRDEDSGGSAVSRGINADIPGWLRKILNGNDGDEIDDGEIDNAGRTDDDGEIINSVERHNTGERHNNDESQINGEGHNTGESHNTGENRNNETLVPVWHDGPGTDEGFDEVDSTQDDDGSTCIGSPPRMEVKDDHRTYRTSINGEIIHWQPNDKDEFCRRGILHQLIRETLQGKDFLSPVIQPQLIVDASAGTGHWAIDVADQFPAALVRGYDVRYMQPNSVPNNLQLYVVHEEGSFSGRKLDFLFCRAVEIPWESFIRDGFESLKDGKYIEIQYMSLKPQGISKADSKVREWDQKLSEAMITLMVDTGFINIEVKEYKWPLNPSLELGRMCKVVFTDALESMSTMFFMNKLGFKLPDAIVLTCQARQEIYEEPDAFVNFYVLYGQRPPRNGVSGGGSSMD</sequence>
<accession>A0ACC1NUJ0</accession>
<name>A0ACC1NUJ0_9HYPO</name>
<dbReference type="EMBL" id="JANJQO010000095">
    <property type="protein sequence ID" value="KAJ2982074.1"/>
    <property type="molecule type" value="Genomic_DNA"/>
</dbReference>
<keyword evidence="2" id="KW-1185">Reference proteome</keyword>
<proteinExistence type="predicted"/>
<evidence type="ECO:0000313" key="2">
    <source>
        <dbReference type="Proteomes" id="UP001143910"/>
    </source>
</evidence>